<reference evidence="1" key="1">
    <citation type="submission" date="2024-06" db="EMBL/GenBank/DDBJ databases">
        <authorList>
            <person name="Liu X."/>
            <person name="Lenzi L."/>
            <person name="Haldenby T S."/>
            <person name="Uol C."/>
        </authorList>
    </citation>
    <scope>NUCLEOTIDE SEQUENCE</scope>
</reference>
<proteinExistence type="predicted"/>
<dbReference type="SUPFAM" id="SSF56784">
    <property type="entry name" value="HAD-like"/>
    <property type="match status" value="2"/>
</dbReference>
<evidence type="ECO:0000313" key="2">
    <source>
        <dbReference type="Proteomes" id="UP001497525"/>
    </source>
</evidence>
<dbReference type="AlphaFoldDB" id="A0AAV2T8I1"/>
<dbReference type="Gene3D" id="3.40.50.1000">
    <property type="entry name" value="HAD superfamily/HAD-like"/>
    <property type="match status" value="2"/>
</dbReference>
<dbReference type="PANTHER" id="PTHR43434">
    <property type="entry name" value="PHOSPHOGLYCOLATE PHOSPHATASE"/>
    <property type="match status" value="1"/>
</dbReference>
<dbReference type="SFLD" id="SFLDG01129">
    <property type="entry name" value="C1.5:_HAD__Beta-PGM__Phosphata"/>
    <property type="match status" value="2"/>
</dbReference>
<dbReference type="InterPro" id="IPR023198">
    <property type="entry name" value="PGP-like_dom2"/>
</dbReference>
<organism evidence="1 2">
    <name type="scientific">Calicophoron daubneyi</name>
    <name type="common">Rumen fluke</name>
    <name type="synonym">Paramphistomum daubneyi</name>
    <dbReference type="NCBI Taxonomy" id="300641"/>
    <lineage>
        <taxon>Eukaryota</taxon>
        <taxon>Metazoa</taxon>
        <taxon>Spiralia</taxon>
        <taxon>Lophotrochozoa</taxon>
        <taxon>Platyhelminthes</taxon>
        <taxon>Trematoda</taxon>
        <taxon>Digenea</taxon>
        <taxon>Plagiorchiida</taxon>
        <taxon>Pronocephalata</taxon>
        <taxon>Paramphistomoidea</taxon>
        <taxon>Paramphistomidae</taxon>
        <taxon>Calicophoron</taxon>
    </lineage>
</organism>
<dbReference type="InterPro" id="IPR050155">
    <property type="entry name" value="HAD-like_hydrolase_sf"/>
</dbReference>
<sequence>MTLLTDLCRRLTRCRSACLSFVNTSCRALHTVIRCQSQMSAGNSVCQNAVRSRLVAEELPLYNAVIFDKDGTLLNFEKLWAPRAKSLAISISRATNLNISADVLKLLGVSQDATRVYRGLLAEGTVAQTVFAIVDFLVQRGVQRHIAMAVTYQCVRQWSVVPQQLSETSDLKKLFTTLHQHGIYVCICTSDNRCSTMNSLRSLDLLHLVDIIICGDDVGCVPKPAPYNAHKICKQLGIPPQTVAMVGDTPTDAAFAKNARLGMFIGVLSGVGTKEDLEGYWFDQSRVSHTTLPLFHIVDSVGDILPYILPATKTPTGTDSLTYNLENALSRTGIHVPPCCKLIITDKDGTLTNVYPRWSRWARTIYSRLVSQTSEEIARAYMDMIGYSVDNQRYTGAGLVGNSILRIRDSLLGLLMLKKFGVEKSADIMEKVWYVPDHTTADIMPQMPETIGDLRSMGMTIAMSSHDTRRACDSFLACSKLCDQIDLTLSADEAGHSPKSPSQTMQEIVKKVGCDPLEVVVVGASQADLMSGRSAGVGLTIGVLSGFSTAQNLLPHADLLIPNISYLPKLLRHLPRQHS</sequence>
<evidence type="ECO:0000313" key="1">
    <source>
        <dbReference type="EMBL" id="CAL5131623.1"/>
    </source>
</evidence>
<accession>A0AAV2T8I1</accession>
<gene>
    <name evidence="1" type="ORF">CDAUBV1_LOCUS4140</name>
</gene>
<dbReference type="CDD" id="cd01427">
    <property type="entry name" value="HAD_like"/>
    <property type="match status" value="1"/>
</dbReference>
<dbReference type="InterPro" id="IPR036412">
    <property type="entry name" value="HAD-like_sf"/>
</dbReference>
<dbReference type="SFLD" id="SFLDS00003">
    <property type="entry name" value="Haloacid_Dehalogenase"/>
    <property type="match status" value="2"/>
</dbReference>
<dbReference type="Pfam" id="PF00702">
    <property type="entry name" value="Hydrolase"/>
    <property type="match status" value="2"/>
</dbReference>
<name>A0AAV2T8I1_CALDB</name>
<dbReference type="InterPro" id="IPR023214">
    <property type="entry name" value="HAD_sf"/>
</dbReference>
<dbReference type="PANTHER" id="PTHR43434:SF22">
    <property type="entry name" value="PHOSPHOGLYCOLATE PHOSPHATASE"/>
    <property type="match status" value="1"/>
</dbReference>
<dbReference type="Gene3D" id="1.10.150.240">
    <property type="entry name" value="Putative phosphatase, domain 2"/>
    <property type="match status" value="1"/>
</dbReference>
<dbReference type="Proteomes" id="UP001497525">
    <property type="component" value="Unassembled WGS sequence"/>
</dbReference>
<protein>
    <submittedName>
        <fullName evidence="1">Uncharacterized protein</fullName>
    </submittedName>
</protein>
<dbReference type="GO" id="GO:0008967">
    <property type="term" value="F:phosphoglycolate phosphatase activity"/>
    <property type="evidence" value="ECO:0007669"/>
    <property type="project" value="TreeGrafter"/>
</dbReference>
<comment type="caution">
    <text evidence="1">The sequence shown here is derived from an EMBL/GenBank/DDBJ whole genome shotgun (WGS) entry which is preliminary data.</text>
</comment>
<dbReference type="EMBL" id="CAXLJL010000101">
    <property type="protein sequence ID" value="CAL5131623.1"/>
    <property type="molecule type" value="Genomic_DNA"/>
</dbReference>
<dbReference type="GO" id="GO:0006281">
    <property type="term" value="P:DNA repair"/>
    <property type="evidence" value="ECO:0007669"/>
    <property type="project" value="TreeGrafter"/>
</dbReference>